<gene>
    <name evidence="1" type="ORF">PCON_07449</name>
</gene>
<evidence type="ECO:0000313" key="2">
    <source>
        <dbReference type="Proteomes" id="UP000018144"/>
    </source>
</evidence>
<reference evidence="1 2" key="1">
    <citation type="journal article" date="2013" name="PLoS Genet.">
        <title>The genome and development-dependent transcriptomes of Pyronema confluens: a window into fungal evolution.</title>
        <authorList>
            <person name="Traeger S."/>
            <person name="Altegoer F."/>
            <person name="Freitag M."/>
            <person name="Gabaldon T."/>
            <person name="Kempken F."/>
            <person name="Kumar A."/>
            <person name="Marcet-Houben M."/>
            <person name="Poggeler S."/>
            <person name="Stajich J.E."/>
            <person name="Nowrousian M."/>
        </authorList>
    </citation>
    <scope>NUCLEOTIDE SEQUENCE [LARGE SCALE GENOMIC DNA]</scope>
    <source>
        <strain evidence="2">CBS 100304</strain>
        <tissue evidence="1">Vegetative mycelium</tissue>
    </source>
</reference>
<name>U4KZF8_PYROM</name>
<organism evidence="1 2">
    <name type="scientific">Pyronema omphalodes (strain CBS 100304)</name>
    <name type="common">Pyronema confluens</name>
    <dbReference type="NCBI Taxonomy" id="1076935"/>
    <lineage>
        <taxon>Eukaryota</taxon>
        <taxon>Fungi</taxon>
        <taxon>Dikarya</taxon>
        <taxon>Ascomycota</taxon>
        <taxon>Pezizomycotina</taxon>
        <taxon>Pezizomycetes</taxon>
        <taxon>Pezizales</taxon>
        <taxon>Pyronemataceae</taxon>
        <taxon>Pyronema</taxon>
    </lineage>
</organism>
<protein>
    <submittedName>
        <fullName evidence="1">Uncharacterized protein</fullName>
    </submittedName>
</protein>
<keyword evidence="2" id="KW-1185">Reference proteome</keyword>
<evidence type="ECO:0000313" key="1">
    <source>
        <dbReference type="EMBL" id="CCX07860.1"/>
    </source>
</evidence>
<proteinExistence type="predicted"/>
<accession>U4KZF8</accession>
<dbReference type="EMBL" id="HF935378">
    <property type="protein sequence ID" value="CCX07860.1"/>
    <property type="molecule type" value="Genomic_DNA"/>
</dbReference>
<dbReference type="Proteomes" id="UP000018144">
    <property type="component" value="Unassembled WGS sequence"/>
</dbReference>
<sequence>MFSPAELMMGIRNTVIRGGFGLRVAFRLHKKTHSGYKGKLEKKDWQGYWTRAQKALKKERPSKRKVFDSVSKCCDTQRLNHIVATYYDHKEAIDNDRTSQEFDKLSKDLHPFGISEITLNGIATAVHYQEGISPVKSMVSLLPVPENTAPPSLSNGSKGYRTSNSGNFYAVSESFYTAPAYPTAHGSIPDLDAPQIPLEEPQGPSTFLPQNQALSHAGGSLDTNLTTPGVLLRCEEAANTMMRILAFSELVDVSQFVDMHDGTCRAIYGILDSIYRPNGQQMPSNGTGTMPHNPQNPQNLHNFEDSAYIAADDVSMVYTTATNGSEQQIQPSNIHTAISMHQHSAILNPLNRQDLQPGRFPNQAGPSSAAEGIQGWAEDANDLHQRLYERGLSRENGYHDHTESGG</sequence>
<dbReference type="AlphaFoldDB" id="U4KZF8"/>